<feature type="transmembrane region" description="Helical" evidence="1">
    <location>
        <begin position="15"/>
        <end position="36"/>
    </location>
</feature>
<feature type="non-terminal residue" evidence="2">
    <location>
        <position position="38"/>
    </location>
</feature>
<evidence type="ECO:0000313" key="2">
    <source>
        <dbReference type="EMBL" id="GFD57767.1"/>
    </source>
</evidence>
<name>A0A699XDN9_TANCI</name>
<proteinExistence type="predicted"/>
<gene>
    <name evidence="2" type="ORF">Tci_929736</name>
</gene>
<dbReference type="EMBL" id="BKCJ011844729">
    <property type="protein sequence ID" value="GFD57767.1"/>
    <property type="molecule type" value="Genomic_DNA"/>
</dbReference>
<organism evidence="2">
    <name type="scientific">Tanacetum cinerariifolium</name>
    <name type="common">Dalmatian daisy</name>
    <name type="synonym">Chrysanthemum cinerariifolium</name>
    <dbReference type="NCBI Taxonomy" id="118510"/>
    <lineage>
        <taxon>Eukaryota</taxon>
        <taxon>Viridiplantae</taxon>
        <taxon>Streptophyta</taxon>
        <taxon>Embryophyta</taxon>
        <taxon>Tracheophyta</taxon>
        <taxon>Spermatophyta</taxon>
        <taxon>Magnoliopsida</taxon>
        <taxon>eudicotyledons</taxon>
        <taxon>Gunneridae</taxon>
        <taxon>Pentapetalae</taxon>
        <taxon>asterids</taxon>
        <taxon>campanulids</taxon>
        <taxon>Asterales</taxon>
        <taxon>Asteraceae</taxon>
        <taxon>Asteroideae</taxon>
        <taxon>Anthemideae</taxon>
        <taxon>Anthemidinae</taxon>
        <taxon>Tanacetum</taxon>
    </lineage>
</organism>
<feature type="non-terminal residue" evidence="2">
    <location>
        <position position="1"/>
    </location>
</feature>
<evidence type="ECO:0000256" key="1">
    <source>
        <dbReference type="SAM" id="Phobius"/>
    </source>
</evidence>
<keyword evidence="1" id="KW-0472">Membrane</keyword>
<keyword evidence="1" id="KW-0812">Transmembrane</keyword>
<reference evidence="2" key="1">
    <citation type="journal article" date="2019" name="Sci. Rep.">
        <title>Draft genome of Tanacetum cinerariifolium, the natural source of mosquito coil.</title>
        <authorList>
            <person name="Yamashiro T."/>
            <person name="Shiraishi A."/>
            <person name="Satake H."/>
            <person name="Nakayama K."/>
        </authorList>
    </citation>
    <scope>NUCLEOTIDE SEQUENCE</scope>
</reference>
<sequence>DWFAFPMRSRTLKSIGHLLVSVAFDSAWIVIVSSILTV</sequence>
<comment type="caution">
    <text evidence="2">The sequence shown here is derived from an EMBL/GenBank/DDBJ whole genome shotgun (WGS) entry which is preliminary data.</text>
</comment>
<accession>A0A699XDN9</accession>
<keyword evidence="1" id="KW-1133">Transmembrane helix</keyword>
<dbReference type="AlphaFoldDB" id="A0A699XDN9"/>
<protein>
    <submittedName>
        <fullName evidence="2">Uncharacterized protein</fullName>
    </submittedName>
</protein>